<keyword evidence="8 10" id="KW-1133">Transmembrane helix</keyword>
<comment type="similarity">
    <text evidence="2">Belongs to the EccB family.</text>
</comment>
<evidence type="ECO:0000256" key="5">
    <source>
        <dbReference type="ARBA" id="ARBA00022741"/>
    </source>
</evidence>
<dbReference type="InterPro" id="IPR007795">
    <property type="entry name" value="T7SS_EccB"/>
</dbReference>
<sequence length="461" mass="46887">MGNTKDHVEAYAYEGRRQATSLLRGADEAAVDPRRRINRGAATGLVIAVLVMAGFGIAGWLGAGSGPGLPDSGAVIVRDTGDTYVAVDGVVHPALNVTSALLVGGGQVTHVKASALAGKQRGLPIGIPNAPNSLPGKEKLTNAPWTACAVPAEGNLAPPVDLVIGAPAPAEGRLAPDAAIVVRNAAGREWLIMQGRRFPLEPNARRQLDLQFAPVVTLPDQVIATVPEGPVIAAPTVAGQGGRSTVDVPGTTGQIGDLVSTSAPGIGDRFSVIQRDGLTRVTPLVFTLLVGNGARVSTVDPSVVARAPVSALPAPGSPAWPDVKPRSANPMRGQPVCVSTTPGAAPGNAAWIVEVSQPSRVPSPPGFSPVAVRDVQGVLRSIVIAPGTGAVIKAVSSSGQDGAITLITDAGLRYPIPPGDAVQRLGYDPAALRGVPKSFVELLPAGPVLDPEAARREFPGV</sequence>
<dbReference type="GO" id="GO:0005576">
    <property type="term" value="C:extracellular region"/>
    <property type="evidence" value="ECO:0007669"/>
    <property type="project" value="TreeGrafter"/>
</dbReference>
<keyword evidence="5" id="KW-0547">Nucleotide-binding</keyword>
<evidence type="ECO:0000256" key="4">
    <source>
        <dbReference type="ARBA" id="ARBA00022692"/>
    </source>
</evidence>
<name>A0A4Q7L1Z1_9PSEU</name>
<evidence type="ECO:0000313" key="12">
    <source>
        <dbReference type="Proteomes" id="UP000294257"/>
    </source>
</evidence>
<evidence type="ECO:0000313" key="11">
    <source>
        <dbReference type="EMBL" id="RZS43086.1"/>
    </source>
</evidence>
<accession>A0A4Q7L1Z1</accession>
<dbReference type="AlphaFoldDB" id="A0A4Q7L1Z1"/>
<dbReference type="Gene3D" id="3.30.2390.20">
    <property type="entry name" value="Type VII secretion system EccB, repeat 1 domain"/>
    <property type="match status" value="1"/>
</dbReference>
<evidence type="ECO:0000256" key="2">
    <source>
        <dbReference type="ARBA" id="ARBA00008149"/>
    </source>
</evidence>
<dbReference type="Proteomes" id="UP000294257">
    <property type="component" value="Unassembled WGS sequence"/>
</dbReference>
<reference evidence="11 12" key="1">
    <citation type="submission" date="2019-02" db="EMBL/GenBank/DDBJ databases">
        <title>Genomic Encyclopedia of Type Strains, Phase IV (KMG-IV): sequencing the most valuable type-strain genomes for metagenomic binning, comparative biology and taxonomic classification.</title>
        <authorList>
            <person name="Goeker M."/>
        </authorList>
    </citation>
    <scope>NUCLEOTIDE SEQUENCE [LARGE SCALE GENOMIC DNA]</scope>
    <source>
        <strain evidence="11 12">DSM 101727</strain>
    </source>
</reference>
<dbReference type="EMBL" id="SGWQ01000002">
    <property type="protein sequence ID" value="RZS43086.1"/>
    <property type="molecule type" value="Genomic_DNA"/>
</dbReference>
<dbReference type="InterPro" id="IPR044857">
    <property type="entry name" value="T7SS_EccB_R1"/>
</dbReference>
<keyword evidence="4 10" id="KW-0812">Transmembrane</keyword>
<protein>
    <submittedName>
        <fullName evidence="11">Type VII secretion protein EccB</fullName>
    </submittedName>
</protein>
<dbReference type="GO" id="GO:0005886">
    <property type="term" value="C:plasma membrane"/>
    <property type="evidence" value="ECO:0007669"/>
    <property type="project" value="UniProtKB-SubCell"/>
</dbReference>
<dbReference type="GO" id="GO:0016787">
    <property type="term" value="F:hydrolase activity"/>
    <property type="evidence" value="ECO:0007669"/>
    <property type="project" value="UniProtKB-KW"/>
</dbReference>
<evidence type="ECO:0000256" key="3">
    <source>
        <dbReference type="ARBA" id="ARBA00022475"/>
    </source>
</evidence>
<keyword evidence="6" id="KW-0378">Hydrolase</keyword>
<dbReference type="NCBIfam" id="TIGR03919">
    <property type="entry name" value="T7SS_EccB"/>
    <property type="match status" value="1"/>
</dbReference>
<keyword evidence="3" id="KW-1003">Cell membrane</keyword>
<dbReference type="PANTHER" id="PTHR40765:SF2">
    <property type="entry name" value="ESX-2 SECRETION SYSTEM ATPASE ECCB2"/>
    <property type="match status" value="1"/>
</dbReference>
<comment type="caution">
    <text evidence="11">The sequence shown here is derived from an EMBL/GenBank/DDBJ whole genome shotgun (WGS) entry which is preliminary data.</text>
</comment>
<evidence type="ECO:0000256" key="1">
    <source>
        <dbReference type="ARBA" id="ARBA00004162"/>
    </source>
</evidence>
<dbReference type="Gene3D" id="2.40.50.910">
    <property type="entry name" value="Type VII secretion system EccB, repeat 3 domain"/>
    <property type="match status" value="1"/>
</dbReference>
<comment type="subcellular location">
    <subcellularLocation>
        <location evidence="1">Cell membrane</location>
        <topology evidence="1">Single-pass membrane protein</topology>
    </subcellularLocation>
</comment>
<feature type="transmembrane region" description="Helical" evidence="10">
    <location>
        <begin position="42"/>
        <end position="63"/>
    </location>
</feature>
<evidence type="ECO:0000256" key="10">
    <source>
        <dbReference type="SAM" id="Phobius"/>
    </source>
</evidence>
<organism evidence="11 12">
    <name type="scientific">Herbihabitans rhizosphaerae</name>
    <dbReference type="NCBI Taxonomy" id="1872711"/>
    <lineage>
        <taxon>Bacteria</taxon>
        <taxon>Bacillati</taxon>
        <taxon>Actinomycetota</taxon>
        <taxon>Actinomycetes</taxon>
        <taxon>Pseudonocardiales</taxon>
        <taxon>Pseudonocardiaceae</taxon>
        <taxon>Herbihabitans</taxon>
    </lineage>
</organism>
<gene>
    <name evidence="11" type="ORF">EV193_10262</name>
</gene>
<keyword evidence="9 10" id="KW-0472">Membrane</keyword>
<dbReference type="InterPro" id="IPR042485">
    <property type="entry name" value="T7SS_EccB_R3"/>
</dbReference>
<dbReference type="OrthoDB" id="3847604at2"/>
<evidence type="ECO:0000256" key="8">
    <source>
        <dbReference type="ARBA" id="ARBA00022989"/>
    </source>
</evidence>
<keyword evidence="12" id="KW-1185">Reference proteome</keyword>
<dbReference type="Pfam" id="PF05108">
    <property type="entry name" value="T7SS_ESX1_EccB"/>
    <property type="match status" value="1"/>
</dbReference>
<evidence type="ECO:0000256" key="7">
    <source>
        <dbReference type="ARBA" id="ARBA00022840"/>
    </source>
</evidence>
<evidence type="ECO:0000256" key="6">
    <source>
        <dbReference type="ARBA" id="ARBA00022801"/>
    </source>
</evidence>
<dbReference type="PANTHER" id="PTHR40765">
    <property type="entry name" value="ESX-2 SECRETION SYSTEM ATPASE ECCB2"/>
    <property type="match status" value="1"/>
</dbReference>
<proteinExistence type="inferred from homology"/>
<keyword evidence="7" id="KW-0067">ATP-binding</keyword>
<dbReference type="GO" id="GO:0005524">
    <property type="term" value="F:ATP binding"/>
    <property type="evidence" value="ECO:0007669"/>
    <property type="project" value="UniProtKB-KW"/>
</dbReference>
<dbReference type="RefSeq" id="WP_130342982.1">
    <property type="nucleotide sequence ID" value="NZ_SGWQ01000002.1"/>
</dbReference>
<evidence type="ECO:0000256" key="9">
    <source>
        <dbReference type="ARBA" id="ARBA00023136"/>
    </source>
</evidence>